<dbReference type="EMBL" id="JAUKUA010000002">
    <property type="protein sequence ID" value="KAK0724646.1"/>
    <property type="molecule type" value="Genomic_DNA"/>
</dbReference>
<protein>
    <recommendedName>
        <fullName evidence="3">N-acetyltransferase domain-containing protein</fullName>
    </recommendedName>
</protein>
<evidence type="ECO:0000313" key="2">
    <source>
        <dbReference type="Proteomes" id="UP001172102"/>
    </source>
</evidence>
<sequence length="160" mass="17833">MIPTITTRPACPSDLPLLGTIETSPASLFTTIPALAWIATSPPLPLSTLALCQASHHVWVATTTLHPDHLIGFVCAAPKDSRYLYIAEMREGFAAVSLTTYRDVPWNERFYRRRGFEVMDPDREEMKEHREVVEKEGEWEGGEAAAVHGGRCVMVRIGLK</sequence>
<reference evidence="1" key="1">
    <citation type="submission" date="2023-06" db="EMBL/GenBank/DDBJ databases">
        <title>Genome-scale phylogeny and comparative genomics of the fungal order Sordariales.</title>
        <authorList>
            <consortium name="Lawrence Berkeley National Laboratory"/>
            <person name="Hensen N."/>
            <person name="Bonometti L."/>
            <person name="Westerberg I."/>
            <person name="Brannstrom I.O."/>
            <person name="Guillou S."/>
            <person name="Cros-Aarteil S."/>
            <person name="Calhoun S."/>
            <person name="Haridas S."/>
            <person name="Kuo A."/>
            <person name="Mondo S."/>
            <person name="Pangilinan J."/>
            <person name="Riley R."/>
            <person name="Labutti K."/>
            <person name="Andreopoulos B."/>
            <person name="Lipzen A."/>
            <person name="Chen C."/>
            <person name="Yanf M."/>
            <person name="Daum C."/>
            <person name="Ng V."/>
            <person name="Clum A."/>
            <person name="Steindorff A."/>
            <person name="Ohm R."/>
            <person name="Martin F."/>
            <person name="Silar P."/>
            <person name="Natvig D."/>
            <person name="Lalanne C."/>
            <person name="Gautier V."/>
            <person name="Ament-Velasquez S.L."/>
            <person name="Kruys A."/>
            <person name="Hutchinson M.I."/>
            <person name="Powell A.J."/>
            <person name="Barry K."/>
            <person name="Miller A.N."/>
            <person name="Grigoriev I.V."/>
            <person name="Debuchy R."/>
            <person name="Gladieux P."/>
            <person name="Thoren M.H."/>
            <person name="Johannesson H."/>
        </authorList>
    </citation>
    <scope>NUCLEOTIDE SEQUENCE</scope>
    <source>
        <strain evidence="1">SMH4607-1</strain>
    </source>
</reference>
<organism evidence="1 2">
    <name type="scientific">Lasiosphaeris hirsuta</name>
    <dbReference type="NCBI Taxonomy" id="260670"/>
    <lineage>
        <taxon>Eukaryota</taxon>
        <taxon>Fungi</taxon>
        <taxon>Dikarya</taxon>
        <taxon>Ascomycota</taxon>
        <taxon>Pezizomycotina</taxon>
        <taxon>Sordariomycetes</taxon>
        <taxon>Sordariomycetidae</taxon>
        <taxon>Sordariales</taxon>
        <taxon>Lasiosphaeriaceae</taxon>
        <taxon>Lasiosphaeris</taxon>
    </lineage>
</organism>
<evidence type="ECO:0008006" key="3">
    <source>
        <dbReference type="Google" id="ProtNLM"/>
    </source>
</evidence>
<comment type="caution">
    <text evidence="1">The sequence shown here is derived from an EMBL/GenBank/DDBJ whole genome shotgun (WGS) entry which is preliminary data.</text>
</comment>
<evidence type="ECO:0000313" key="1">
    <source>
        <dbReference type="EMBL" id="KAK0724646.1"/>
    </source>
</evidence>
<gene>
    <name evidence="1" type="ORF">B0H67DRAFT_641158</name>
</gene>
<dbReference type="Proteomes" id="UP001172102">
    <property type="component" value="Unassembled WGS sequence"/>
</dbReference>
<proteinExistence type="predicted"/>
<accession>A0AA40AZ34</accession>
<name>A0AA40AZ34_9PEZI</name>
<dbReference type="AlphaFoldDB" id="A0AA40AZ34"/>
<dbReference type="InterPro" id="IPR016181">
    <property type="entry name" value="Acyl_CoA_acyltransferase"/>
</dbReference>
<dbReference type="SUPFAM" id="SSF55729">
    <property type="entry name" value="Acyl-CoA N-acyltransferases (Nat)"/>
    <property type="match status" value="1"/>
</dbReference>
<keyword evidence="2" id="KW-1185">Reference proteome</keyword>